<dbReference type="EMBL" id="BBYR01000056">
    <property type="protein sequence ID" value="GAP37726.1"/>
    <property type="molecule type" value="Genomic_DNA"/>
</dbReference>
<keyword evidence="1" id="KW-0560">Oxidoreductase</keyword>
<comment type="caution">
    <text evidence="1">The sequence shown here is derived from an EMBL/GenBank/DDBJ whole genome shotgun (WGS) entry which is preliminary data.</text>
</comment>
<dbReference type="EC" id="1.2.99.5" evidence="1"/>
<dbReference type="OrthoDB" id="240576at2"/>
<gene>
    <name evidence="1" type="ORF">ISF6_3671</name>
</gene>
<keyword evidence="2" id="KW-1185">Reference proteome</keyword>
<sequence>MTDAPAAPPPEASAAGGPWTCPFCALLCQAPADAGVPDGCPRARAALAALAADRPPGSDRPSVDGAPVPLGTALSVAAERLGQWRQPLFGGLGTDVAGARALYRLAARTGAWCDHAEGEALATALRVVQDGGQQGTTLGELRSRADLVVFVGTDARALPRLPARAGFGAAGSPCRELVFLGAEPPAWARALADAADAPRVTALAAADLPAALQQLAALVDERRLPAPDPALAALAERLRDARYAVLLWEPAALPAHGALCGERLNRIAARLNRSTRAATLALGGHDGGASVQQAFTWLGGLPLRSRVSQRDGLRHEPWTGAGARLLARGAADGLLWVSSFDPTRLPPEDAPPAIVLGPPAMGAALAARPAPAGRVFVPVATPGVHEPGHLFRFDGTVVLPLQPRPDLRADAGPAGALRPVDVIVGALERLLAPADGGPR</sequence>
<proteinExistence type="predicted"/>
<dbReference type="AlphaFoldDB" id="A0A0K8P574"/>
<evidence type="ECO:0000313" key="1">
    <source>
        <dbReference type="EMBL" id="GAP37726.1"/>
    </source>
</evidence>
<name>A0A0K8P574_PISS1</name>
<reference evidence="2" key="1">
    <citation type="submission" date="2015-07" db="EMBL/GenBank/DDBJ databases">
        <title>Discovery of a poly(ethylene terephthalate assimilation.</title>
        <authorList>
            <person name="Yoshida S."/>
            <person name="Hiraga K."/>
            <person name="Takehana T."/>
            <person name="Taniguchi I."/>
            <person name="Yamaji H."/>
            <person name="Maeda Y."/>
            <person name="Toyohara K."/>
            <person name="Miyamoto K."/>
            <person name="Kimura Y."/>
            <person name="Oda K."/>
        </authorList>
    </citation>
    <scope>NUCLEOTIDE SEQUENCE [LARGE SCALE GENOMIC DNA]</scope>
    <source>
        <strain evidence="2">NBRC 110686 / TISTR 2288 / 201-F6</strain>
    </source>
</reference>
<protein>
    <submittedName>
        <fullName evidence="1">Formylmethanofuran dehydrogenase, subunit B</fullName>
        <ecNumber evidence="1">1.2.99.5</ecNumber>
    </submittedName>
</protein>
<dbReference type="RefSeq" id="WP_157549144.1">
    <property type="nucleotide sequence ID" value="NZ_BBYR01000056.1"/>
</dbReference>
<accession>A0A0K8P574</accession>
<evidence type="ECO:0000313" key="2">
    <source>
        <dbReference type="Proteomes" id="UP000037660"/>
    </source>
</evidence>
<reference evidence="1 2" key="2">
    <citation type="journal article" date="2016" name="Science">
        <title>A bacterium that degrades and assimilates poly(ethylene terephthalate).</title>
        <authorList>
            <person name="Yoshida S."/>
            <person name="Hiraga K."/>
            <person name="Takehana T."/>
            <person name="Taniguchi I."/>
            <person name="Yamaji H."/>
            <person name="Maeda Y."/>
            <person name="Toyohara K."/>
            <person name="Miyamoto K."/>
            <person name="Kimura Y."/>
            <person name="Oda K."/>
        </authorList>
    </citation>
    <scope>NUCLEOTIDE SEQUENCE [LARGE SCALE GENOMIC DNA]</scope>
    <source>
        <strain evidence="2">NBRC 110686 / TISTR 2288 / 201-F6</strain>
    </source>
</reference>
<dbReference type="Proteomes" id="UP000037660">
    <property type="component" value="Unassembled WGS sequence"/>
</dbReference>
<dbReference type="STRING" id="1547922.ISF6_3671"/>
<organism evidence="1 2">
    <name type="scientific">Piscinibacter sakaiensis</name>
    <name type="common">Ideonella sakaiensis</name>
    <dbReference type="NCBI Taxonomy" id="1547922"/>
    <lineage>
        <taxon>Bacteria</taxon>
        <taxon>Pseudomonadati</taxon>
        <taxon>Pseudomonadota</taxon>
        <taxon>Betaproteobacteria</taxon>
        <taxon>Burkholderiales</taxon>
        <taxon>Sphaerotilaceae</taxon>
        <taxon>Piscinibacter</taxon>
    </lineage>
</organism>
<dbReference type="GO" id="GO:0016491">
    <property type="term" value="F:oxidoreductase activity"/>
    <property type="evidence" value="ECO:0007669"/>
    <property type="project" value="UniProtKB-KW"/>
</dbReference>